<evidence type="ECO:0000256" key="1">
    <source>
        <dbReference type="SAM" id="Phobius"/>
    </source>
</evidence>
<feature type="transmembrane region" description="Helical" evidence="1">
    <location>
        <begin position="39"/>
        <end position="58"/>
    </location>
</feature>
<dbReference type="Proteomes" id="UP001597318">
    <property type="component" value="Unassembled WGS sequence"/>
</dbReference>
<keyword evidence="1" id="KW-0812">Transmembrane</keyword>
<keyword evidence="1" id="KW-1133">Transmembrane helix</keyword>
<keyword evidence="1" id="KW-0472">Membrane</keyword>
<reference evidence="3" key="1">
    <citation type="journal article" date="2019" name="Int. J. Syst. Evol. Microbiol.">
        <title>The Global Catalogue of Microorganisms (GCM) 10K type strain sequencing project: providing services to taxonomists for standard genome sequencing and annotation.</title>
        <authorList>
            <consortium name="The Broad Institute Genomics Platform"/>
            <consortium name="The Broad Institute Genome Sequencing Center for Infectious Disease"/>
            <person name="Wu L."/>
            <person name="Ma J."/>
        </authorList>
    </citation>
    <scope>NUCLEOTIDE SEQUENCE [LARGE SCALE GENOMIC DNA]</scope>
    <source>
        <strain evidence="3">CGMCC 1.15474</strain>
    </source>
</reference>
<sequence length="69" mass="7696">MKNQNQNQVIFYTIRSSTIKKFIILEGFTGTGIYYGLKLLTSSVLAGVIGSVVCIEIIKKIPFKNNQGR</sequence>
<organism evidence="2 3">
    <name type="scientific">Metabacillus endolithicus</name>
    <dbReference type="NCBI Taxonomy" id="1535204"/>
    <lineage>
        <taxon>Bacteria</taxon>
        <taxon>Bacillati</taxon>
        <taxon>Bacillota</taxon>
        <taxon>Bacilli</taxon>
        <taxon>Bacillales</taxon>
        <taxon>Bacillaceae</taxon>
        <taxon>Metabacillus</taxon>
    </lineage>
</organism>
<protein>
    <submittedName>
        <fullName evidence="2">Uncharacterized protein</fullName>
    </submittedName>
</protein>
<gene>
    <name evidence="2" type="ORF">ACFSKK_18215</name>
</gene>
<accession>A0ABW5BZK0</accession>
<name>A0ABW5BZK0_9BACI</name>
<dbReference type="RefSeq" id="WP_247340363.1">
    <property type="nucleotide sequence ID" value="NZ_CP095550.1"/>
</dbReference>
<proteinExistence type="predicted"/>
<evidence type="ECO:0000313" key="3">
    <source>
        <dbReference type="Proteomes" id="UP001597318"/>
    </source>
</evidence>
<dbReference type="EMBL" id="JBHUIK010000004">
    <property type="protein sequence ID" value="MFD2215623.1"/>
    <property type="molecule type" value="Genomic_DNA"/>
</dbReference>
<keyword evidence="3" id="KW-1185">Reference proteome</keyword>
<comment type="caution">
    <text evidence="2">The sequence shown here is derived from an EMBL/GenBank/DDBJ whole genome shotgun (WGS) entry which is preliminary data.</text>
</comment>
<evidence type="ECO:0000313" key="2">
    <source>
        <dbReference type="EMBL" id="MFD2215623.1"/>
    </source>
</evidence>